<gene>
    <name evidence="20" type="primary">psaB</name>
</gene>
<keyword evidence="12 20" id="KW-1133">Transmembrane helix</keyword>
<keyword evidence="22" id="KW-0150">Chloroplast</keyword>
<dbReference type="HAMAP" id="MF_00482">
    <property type="entry name" value="PSI_PsaB"/>
    <property type="match status" value="1"/>
</dbReference>
<evidence type="ECO:0000256" key="7">
    <source>
        <dbReference type="ARBA" id="ARBA00022692"/>
    </source>
</evidence>
<keyword evidence="17 20" id="KW-0472">Membrane</keyword>
<dbReference type="NCBIfam" id="TIGR01336">
    <property type="entry name" value="psaB"/>
    <property type="match status" value="1"/>
</dbReference>
<feature type="transmembrane region" description="Helical" evidence="21">
    <location>
        <begin position="645"/>
        <end position="665"/>
    </location>
</feature>
<dbReference type="GO" id="GO:0015979">
    <property type="term" value="P:photosynthesis"/>
    <property type="evidence" value="ECO:0007669"/>
    <property type="project" value="UniProtKB-UniRule"/>
</dbReference>
<dbReference type="InterPro" id="IPR001280">
    <property type="entry name" value="PSI_PsaA/B"/>
</dbReference>
<keyword evidence="20" id="KW-0793">Thylakoid</keyword>
<dbReference type="InterPro" id="IPR020586">
    <property type="entry name" value="PSI_PsaA/B_CS"/>
</dbReference>
<evidence type="ECO:0000256" key="19">
    <source>
        <dbReference type="ARBA" id="ARBA00048912"/>
    </source>
</evidence>
<keyword evidence="6 20" id="KW-0602">Photosynthesis</keyword>
<keyword evidence="15 20" id="KW-0408">Iron</keyword>
<dbReference type="AlphaFoldDB" id="A0A3G3LKW5"/>
<organism evidence="22">
    <name type="scientific">Lepocinclis tripteris</name>
    <dbReference type="NCBI Taxonomy" id="135494"/>
    <lineage>
        <taxon>Eukaryota</taxon>
        <taxon>Discoba</taxon>
        <taxon>Euglenozoa</taxon>
        <taxon>Euglenida</taxon>
        <taxon>Spirocuta</taxon>
        <taxon>Euglenophyceae</taxon>
        <taxon>Euglenales</taxon>
        <taxon>Phacaceae</taxon>
        <taxon>Lepocinclis</taxon>
    </lineage>
</organism>
<evidence type="ECO:0000256" key="15">
    <source>
        <dbReference type="ARBA" id="ARBA00023004"/>
    </source>
</evidence>
<keyword evidence="11 20" id="KW-0249">Electron transport</keyword>
<dbReference type="PROSITE" id="PS00419">
    <property type="entry name" value="PHOTOSYSTEM_I_PSAAB"/>
    <property type="match status" value="1"/>
</dbReference>
<evidence type="ECO:0000256" key="18">
    <source>
        <dbReference type="ARBA" id="ARBA00026002"/>
    </source>
</evidence>
<dbReference type="GO" id="GO:0016491">
    <property type="term" value="F:oxidoreductase activity"/>
    <property type="evidence" value="ECO:0007669"/>
    <property type="project" value="UniProtKB-KW"/>
</dbReference>
<dbReference type="EC" id="1.97.1.12" evidence="20"/>
<evidence type="ECO:0000256" key="16">
    <source>
        <dbReference type="ARBA" id="ARBA00023014"/>
    </source>
</evidence>
<dbReference type="InterPro" id="IPR036408">
    <property type="entry name" value="PSI_PsaA/B_sf"/>
</dbReference>
<feature type="transmembrane region" description="Helical" evidence="21">
    <location>
        <begin position="377"/>
        <end position="396"/>
    </location>
</feature>
<feature type="binding site" evidence="20">
    <location>
        <position position="670"/>
    </location>
    <ligand>
        <name>chlorophyll a</name>
        <dbReference type="ChEBI" id="CHEBI:58416"/>
        <label>B3</label>
    </ligand>
</feature>
<dbReference type="PANTHER" id="PTHR30128">
    <property type="entry name" value="OUTER MEMBRANE PROTEIN, OMPA-RELATED"/>
    <property type="match status" value="1"/>
</dbReference>
<name>A0A3G3LKW5_9EUGL</name>
<feature type="binding site" description="axial binding residue" evidence="20">
    <location>
        <position position="662"/>
    </location>
    <ligand>
        <name>chlorophyll a</name>
        <dbReference type="ChEBI" id="CHEBI:58416"/>
        <label>B3</label>
    </ligand>
    <ligandPart>
        <name>Mg</name>
        <dbReference type="ChEBI" id="CHEBI:25107"/>
    </ligandPart>
</feature>
<evidence type="ECO:0000256" key="10">
    <source>
        <dbReference type="ARBA" id="ARBA00022842"/>
    </source>
</evidence>
<dbReference type="PANTHER" id="PTHR30128:SF19">
    <property type="entry name" value="PHOTOSYSTEM I P700 CHLOROPHYLL A APOPROTEIN A1-RELATED"/>
    <property type="match status" value="1"/>
</dbReference>
<keyword evidence="13 20" id="KW-0157">Chromophore</keyword>
<keyword evidence="16 20" id="KW-0411">Iron-sulfur</keyword>
<comment type="similarity">
    <text evidence="2 20">Belongs to the PsaA/PsaB family.</text>
</comment>
<evidence type="ECO:0000256" key="5">
    <source>
        <dbReference type="ARBA" id="ARBA00022494"/>
    </source>
</evidence>
<dbReference type="FunFam" id="1.20.1130.10:FF:000001">
    <property type="entry name" value="Photosystem I P700 chlorophyll a apoprotein A2"/>
    <property type="match status" value="1"/>
</dbReference>
<keyword evidence="14 20" id="KW-0560">Oxidoreductase</keyword>
<evidence type="ECO:0000256" key="12">
    <source>
        <dbReference type="ARBA" id="ARBA00022989"/>
    </source>
</evidence>
<sequence length="734" mass="82178">MSIKFPKFSRGLAQDPTTRRIWFGIATAHDFEGHDNITEASLYQKIFSCHFGQLAIIFLWTSGNLFHVSWQGNFEQWITDPLHIRPIAHSIWDPHFGQPALEAFSRGQALQPANIAYSGVYHWWYTIGMRSNLDLFNGSLFLLALSALFLFAGWLHLQPKYEPNVSWFKNAESRLNHHLSGLFGVSSLAWSGHLIHVAIPESRGQHVGWDNFLSVAPHSAGLGPFFSGNWSVYAENPDSAEHLFGTSTGAGEAILTFLGGFNPQTKSLWLTDIAHHHLAIAVLFIVAGHMYRTNFGIGHSINDILNAHKAPSGGLGLGHKGLYETLNNSLHFQLGLALACLGVVTSLVAQHMYSLPSYAFISYDHTTMAALYTHHQYIAGFIMTGAFAHGAIFLVRDYDASKNENNVLQRILNHKEAIISHLSWVSLFLGFHTLGLYVHNDVMQAFGTPEKQILIEPVFAEWIQSTHGKSVYAFSTLLSANTSNASLASEGIWLSGWLSAINDPSSSVFLQIGPGDFLVHHAIALGLHTTTLILVKGALDARGSRLMPDKKDFGYSFPCDGPGRGGTCDISAWDAFYLAVFWMLNTIGWVTFYWHWKHITLWQGNVNQFNESSTYLMGWLRDYLWLNSSQLINGYNPFGMNSLAVWSWMFLFGHLVWATGFMFLISWRGYWQELIETLVWAHERTPLTSYFQWKDKPVALSIVQARLVGLAHFSVGYIFTYAAFLIASTSAKFG</sequence>
<reference evidence="22" key="1">
    <citation type="journal article" date="2018" name="Sci. Rep.">
        <title>Dynamic evolution of inverted repeats in Euglenophyta plastid genomes.</title>
        <authorList>
            <person name="Karnkowska A."/>
            <person name="Bennett M.S."/>
            <person name="Triemer R.E."/>
        </authorList>
    </citation>
    <scope>NUCLEOTIDE SEQUENCE</scope>
</reference>
<dbReference type="GO" id="GO:0000287">
    <property type="term" value="F:magnesium ion binding"/>
    <property type="evidence" value="ECO:0007669"/>
    <property type="project" value="UniProtKB-UniRule"/>
</dbReference>
<evidence type="ECO:0000256" key="8">
    <source>
        <dbReference type="ARBA" id="ARBA00022723"/>
    </source>
</evidence>
<comment type="subunit">
    <text evidence="18 20">The PsaA/B heterodimer binds the P700 chlorophyll special pair and subsequent electron acceptors. PSI consists of a core antenna complex that captures photons, and an electron transfer chain that converts photonic excitation into a charge separation. The eukaryotic PSI reaction center is composed of at least 11 subunits.</text>
</comment>
<evidence type="ECO:0000256" key="4">
    <source>
        <dbReference type="ARBA" id="ARBA00022485"/>
    </source>
</evidence>
<feature type="transmembrane region" description="Helical" evidence="21">
    <location>
        <begin position="330"/>
        <end position="353"/>
    </location>
</feature>
<dbReference type="GO" id="GO:0009055">
    <property type="term" value="F:electron transfer activity"/>
    <property type="evidence" value="ECO:0007669"/>
    <property type="project" value="UniProtKB-UniRule"/>
</dbReference>
<evidence type="ECO:0000256" key="21">
    <source>
        <dbReference type="SAM" id="Phobius"/>
    </source>
</evidence>
<feature type="transmembrane region" description="Helical" evidence="21">
    <location>
        <begin position="417"/>
        <end position="438"/>
    </location>
</feature>
<feature type="transmembrane region" description="Helical" evidence="21">
    <location>
        <begin position="707"/>
        <end position="727"/>
    </location>
</feature>
<dbReference type="EMBL" id="MH898668">
    <property type="protein sequence ID" value="AYQ93348.1"/>
    <property type="molecule type" value="Genomic_DNA"/>
</dbReference>
<dbReference type="Gene3D" id="1.20.1130.10">
    <property type="entry name" value="Photosystem I PsaA/PsaB"/>
    <property type="match status" value="1"/>
</dbReference>
<comment type="subcellular location">
    <subcellularLocation>
        <location evidence="1">Membrane</location>
        <topology evidence="1">Multi-pass membrane protein</topology>
    </subcellularLocation>
    <subcellularLocation>
        <location evidence="20">Plastid</location>
        <location evidence="20">Chloroplast thylakoid membrane</location>
        <topology evidence="20">Multi-pass membrane protein</topology>
    </subcellularLocation>
</comment>
<keyword evidence="3 20" id="KW-0813">Transport</keyword>
<accession>A0A3G3LKW5</accession>
<feature type="binding site" evidence="20">
    <location>
        <position position="671"/>
    </location>
    <ligand>
        <name>phylloquinone</name>
        <dbReference type="ChEBI" id="CHEBI:18067"/>
        <label>B</label>
    </ligand>
</feature>
<evidence type="ECO:0000256" key="9">
    <source>
        <dbReference type="ARBA" id="ARBA00022836"/>
    </source>
</evidence>
<comment type="function">
    <text evidence="20">PsaA and PsaB bind P700, the primary electron donor of photosystem I (PSI), as well as the electron acceptors A0, A1 and FX. PSI is a plastocyanin/cytochrome c6-ferredoxin oxidoreductase, converting photonic excitation into a charge separation, which transfers an electron from the donor P700 chlorophyll pair to the spectroscopically characterized acceptors A0, A1, FX, FA and FB in turn. Oxidized P700 is reduced on the lumenal side of the thylakoid membrane by plastocyanin or cytochrome c6.</text>
</comment>
<dbReference type="GO" id="GO:0009535">
    <property type="term" value="C:chloroplast thylakoid membrane"/>
    <property type="evidence" value="ECO:0007669"/>
    <property type="project" value="UniProtKB-SubCell"/>
</dbReference>
<feature type="binding site" evidence="20">
    <location>
        <position position="559"/>
    </location>
    <ligand>
        <name>[4Fe-4S] cluster</name>
        <dbReference type="ChEBI" id="CHEBI:49883"/>
        <note>ligand shared between dimeric partners</note>
    </ligand>
</feature>
<proteinExistence type="inferred from homology"/>
<feature type="transmembrane region" description="Helical" evidence="21">
    <location>
        <begin position="575"/>
        <end position="596"/>
    </location>
</feature>
<dbReference type="InterPro" id="IPR006244">
    <property type="entry name" value="PSI_PsaB"/>
</dbReference>
<keyword evidence="7 20" id="KW-0812">Transmembrane</keyword>
<evidence type="ECO:0000256" key="20">
    <source>
        <dbReference type="HAMAP-Rule" id="MF_00482"/>
    </source>
</evidence>
<dbReference type="Pfam" id="PF00223">
    <property type="entry name" value="PsaA_PsaB"/>
    <property type="match status" value="1"/>
</dbReference>
<comment type="catalytic activity">
    <reaction evidence="19 20">
        <text>reduced [plastocyanin] + hnu + oxidized [2Fe-2S]-[ferredoxin] = oxidized [plastocyanin] + reduced [2Fe-2S]-[ferredoxin]</text>
        <dbReference type="Rhea" id="RHEA:30407"/>
        <dbReference type="Rhea" id="RHEA-COMP:10000"/>
        <dbReference type="Rhea" id="RHEA-COMP:10001"/>
        <dbReference type="Rhea" id="RHEA-COMP:10039"/>
        <dbReference type="Rhea" id="RHEA-COMP:10040"/>
        <dbReference type="ChEBI" id="CHEBI:29036"/>
        <dbReference type="ChEBI" id="CHEBI:30212"/>
        <dbReference type="ChEBI" id="CHEBI:33737"/>
        <dbReference type="ChEBI" id="CHEBI:33738"/>
        <dbReference type="ChEBI" id="CHEBI:49552"/>
        <dbReference type="EC" id="1.97.1.12"/>
    </reaction>
</comment>
<keyword evidence="9 20" id="KW-0603">Photosystem I</keyword>
<evidence type="ECO:0000256" key="3">
    <source>
        <dbReference type="ARBA" id="ARBA00022448"/>
    </source>
</evidence>
<feature type="transmembrane region" description="Helical" evidence="21">
    <location>
        <begin position="517"/>
        <end position="539"/>
    </location>
</feature>
<dbReference type="GO" id="GO:0009522">
    <property type="term" value="C:photosystem I"/>
    <property type="evidence" value="ECO:0007669"/>
    <property type="project" value="UniProtKB-KW"/>
</dbReference>
<feature type="transmembrane region" description="Helical" evidence="21">
    <location>
        <begin position="135"/>
        <end position="157"/>
    </location>
</feature>
<keyword evidence="10 20" id="KW-0460">Magnesium</keyword>
<evidence type="ECO:0000256" key="13">
    <source>
        <dbReference type="ARBA" id="ARBA00022991"/>
    </source>
</evidence>
<feature type="binding site" evidence="20">
    <location>
        <position position="568"/>
    </location>
    <ligand>
        <name>[4Fe-4S] cluster</name>
        <dbReference type="ChEBI" id="CHEBI:49883"/>
        <note>ligand shared between dimeric partners</note>
    </ligand>
</feature>
<evidence type="ECO:0000256" key="2">
    <source>
        <dbReference type="ARBA" id="ARBA00010598"/>
    </source>
</evidence>
<evidence type="ECO:0000256" key="14">
    <source>
        <dbReference type="ARBA" id="ARBA00023002"/>
    </source>
</evidence>
<dbReference type="GO" id="GO:0016168">
    <property type="term" value="F:chlorophyll binding"/>
    <property type="evidence" value="ECO:0007669"/>
    <property type="project" value="UniProtKB-KW"/>
</dbReference>
<keyword evidence="22" id="KW-0934">Plastid</keyword>
<dbReference type="PRINTS" id="PR00257">
    <property type="entry name" value="PHOTSYSPSAAB"/>
</dbReference>
<dbReference type="PIRSF" id="PIRSF002905">
    <property type="entry name" value="PSI_A"/>
    <property type="match status" value="1"/>
</dbReference>
<protein>
    <recommendedName>
        <fullName evidence="20">Photosystem I P700 chlorophyll a apoprotein A2</fullName>
        <ecNumber evidence="20">1.97.1.12</ecNumber>
    </recommendedName>
    <alternativeName>
        <fullName evidence="20">PSI-B</fullName>
    </alternativeName>
    <alternativeName>
        <fullName evidence="20">PsaB</fullName>
    </alternativeName>
</protein>
<keyword evidence="4 20" id="KW-0004">4Fe-4S</keyword>
<geneLocation type="chloroplast" evidence="22"/>
<evidence type="ECO:0000313" key="22">
    <source>
        <dbReference type="EMBL" id="AYQ93348.1"/>
    </source>
</evidence>
<evidence type="ECO:0000256" key="1">
    <source>
        <dbReference type="ARBA" id="ARBA00004141"/>
    </source>
</evidence>
<evidence type="ECO:0000256" key="17">
    <source>
        <dbReference type="ARBA" id="ARBA00023136"/>
    </source>
</evidence>
<keyword evidence="8 20" id="KW-0479">Metal-binding</keyword>
<keyword evidence="5 20" id="KW-0148">Chlorophyll</keyword>
<evidence type="ECO:0000256" key="11">
    <source>
        <dbReference type="ARBA" id="ARBA00022982"/>
    </source>
</evidence>
<evidence type="ECO:0000256" key="6">
    <source>
        <dbReference type="ARBA" id="ARBA00022531"/>
    </source>
</evidence>
<dbReference type="SUPFAM" id="SSF81558">
    <property type="entry name" value="Photosystem I subunits PsaA/PsaB"/>
    <property type="match status" value="1"/>
</dbReference>
<feature type="binding site" description="axial binding residue" evidence="20">
    <location>
        <position position="654"/>
    </location>
    <ligand>
        <name>chlorophyll a</name>
        <dbReference type="ChEBI" id="CHEBI:58416"/>
        <label>B1</label>
    </ligand>
    <ligandPart>
        <name>Mg</name>
        <dbReference type="ChEBI" id="CHEBI:25107"/>
    </ligandPart>
</feature>
<dbReference type="GO" id="GO:0051539">
    <property type="term" value="F:4 iron, 4 sulfur cluster binding"/>
    <property type="evidence" value="ECO:0007669"/>
    <property type="project" value="UniProtKB-KW"/>
</dbReference>